<comment type="caution">
    <text evidence="6">The sequence shown here is derived from an EMBL/GenBank/DDBJ whole genome shotgun (WGS) entry which is preliminary data.</text>
</comment>
<name>A0A2H0WQV8_9BACT</name>
<dbReference type="PANTHER" id="PTHR42763:SF2">
    <property type="entry name" value="ADP-GLUCOSE PHOSPHORYLASE"/>
    <property type="match status" value="1"/>
</dbReference>
<evidence type="ECO:0000313" key="7">
    <source>
        <dbReference type="Proteomes" id="UP000231282"/>
    </source>
</evidence>
<protein>
    <recommendedName>
        <fullName evidence="5">Galactose-1-phosphate uridyl transferase N-terminal domain-containing protein</fullName>
    </recommendedName>
</protein>
<dbReference type="InterPro" id="IPR005849">
    <property type="entry name" value="GalP_Utransf_N"/>
</dbReference>
<dbReference type="GO" id="GO:0008108">
    <property type="term" value="F:UDP-glucose:hexose-1-phosphate uridylyltransferase activity"/>
    <property type="evidence" value="ECO:0007669"/>
    <property type="project" value="InterPro"/>
</dbReference>
<evidence type="ECO:0000259" key="5">
    <source>
        <dbReference type="Pfam" id="PF01087"/>
    </source>
</evidence>
<accession>A0A2H0WQV8</accession>
<dbReference type="InterPro" id="IPR036265">
    <property type="entry name" value="HIT-like_sf"/>
</dbReference>
<keyword evidence="2" id="KW-0548">Nucleotidyltransferase</keyword>
<dbReference type="InterPro" id="IPR053177">
    <property type="entry name" value="ADP-glucose_phosphorylase"/>
</dbReference>
<dbReference type="SUPFAM" id="SSF54197">
    <property type="entry name" value="HIT-like"/>
    <property type="match status" value="2"/>
</dbReference>
<gene>
    <name evidence="6" type="ORF">COT63_02285</name>
</gene>
<sequence>DAFGKKEINAKKKKEKKLCRFCDILKYEKPILVFSKGEKIKSPPYNNWTTCVVANKYPAFSPSLKMNHRKIGPYRVMDGVGFHELVVTRDHRQTIAEMNISQIKEIIDAYQERYLDLSNEPLVNYVSIFHNQGEKAGATVAHPHSQIIAIPTFDSDIQSSINGSKRYLKKYGQCPHCTMIKYDQKDQKRVVFENKEFLVTCPFVSRVAFEVRIYPKVHRGYFERIKNGSKWQLAEAFKKTFKALDLALNHPDYNFFLHTAPCDGQNYDHYHWNWQIIPHTQIWAGFELGTEIEISTITPEAAAEFLRHKINFKL</sequence>
<dbReference type="GO" id="GO:0006012">
    <property type="term" value="P:galactose metabolic process"/>
    <property type="evidence" value="ECO:0007669"/>
    <property type="project" value="InterPro"/>
</dbReference>
<dbReference type="PANTHER" id="PTHR42763">
    <property type="entry name" value="ADP-GLUCOSE PHOSPHORYLASE"/>
    <property type="match status" value="1"/>
</dbReference>
<proteinExistence type="predicted"/>
<dbReference type="GO" id="GO:0008270">
    <property type="term" value="F:zinc ion binding"/>
    <property type="evidence" value="ECO:0007669"/>
    <property type="project" value="InterPro"/>
</dbReference>
<dbReference type="EMBL" id="PEZH01000044">
    <property type="protein sequence ID" value="PIS15007.1"/>
    <property type="molecule type" value="Genomic_DNA"/>
</dbReference>
<evidence type="ECO:0000313" key="6">
    <source>
        <dbReference type="EMBL" id="PIS15007.1"/>
    </source>
</evidence>
<evidence type="ECO:0000256" key="2">
    <source>
        <dbReference type="ARBA" id="ARBA00022695"/>
    </source>
</evidence>
<reference evidence="7" key="1">
    <citation type="submission" date="2017-09" db="EMBL/GenBank/DDBJ databases">
        <title>Depth-based differentiation of microbial function through sediment-hosted aquifers and enrichment of novel symbionts in the deep terrestrial subsurface.</title>
        <authorList>
            <person name="Probst A.J."/>
            <person name="Ladd B."/>
            <person name="Jarett J.K."/>
            <person name="Geller-Mcgrath D.E."/>
            <person name="Sieber C.M.K."/>
            <person name="Emerson J.B."/>
            <person name="Anantharaman K."/>
            <person name="Thomas B.C."/>
            <person name="Malmstrom R."/>
            <person name="Stieglmeier M."/>
            <person name="Klingl A."/>
            <person name="Woyke T."/>
            <person name="Ryan C.M."/>
            <person name="Banfield J.F."/>
        </authorList>
    </citation>
    <scope>NUCLEOTIDE SEQUENCE [LARGE SCALE GENOMIC DNA]</scope>
</reference>
<dbReference type="Gene3D" id="3.30.428.10">
    <property type="entry name" value="HIT-like"/>
    <property type="match status" value="2"/>
</dbReference>
<dbReference type="PIRSF" id="PIRSF000808">
    <property type="entry name" value="GalT"/>
    <property type="match status" value="1"/>
</dbReference>
<feature type="non-terminal residue" evidence="6">
    <location>
        <position position="1"/>
    </location>
</feature>
<feature type="active site" description="Tele-UMP-histidine intermediate" evidence="4">
    <location>
        <position position="144"/>
    </location>
</feature>
<evidence type="ECO:0000256" key="4">
    <source>
        <dbReference type="PIRSR" id="PIRSR000808-1"/>
    </source>
</evidence>
<organism evidence="6 7">
    <name type="scientific">Candidatus Shapirobacteria bacterium CG09_land_8_20_14_0_10_38_17</name>
    <dbReference type="NCBI Taxonomy" id="1974884"/>
    <lineage>
        <taxon>Bacteria</taxon>
        <taxon>Candidatus Shapironibacteriota</taxon>
    </lineage>
</organism>
<keyword evidence="1" id="KW-0808">Transferase</keyword>
<evidence type="ECO:0000256" key="3">
    <source>
        <dbReference type="ARBA" id="ARBA00023277"/>
    </source>
</evidence>
<dbReference type="Pfam" id="PF01087">
    <property type="entry name" value="GalP_UDP_transf"/>
    <property type="match status" value="1"/>
</dbReference>
<dbReference type="InterPro" id="IPR001937">
    <property type="entry name" value="GalP_UDPtransf1"/>
</dbReference>
<dbReference type="Proteomes" id="UP000231282">
    <property type="component" value="Unassembled WGS sequence"/>
</dbReference>
<keyword evidence="3" id="KW-0119">Carbohydrate metabolism</keyword>
<evidence type="ECO:0000256" key="1">
    <source>
        <dbReference type="ARBA" id="ARBA00022679"/>
    </source>
</evidence>
<dbReference type="AlphaFoldDB" id="A0A2H0WQV8"/>
<feature type="domain" description="Galactose-1-phosphate uridyl transferase N-terminal" evidence="5">
    <location>
        <begin position="53"/>
        <end position="148"/>
    </location>
</feature>